<reference evidence="3 4" key="1">
    <citation type="submission" date="2024-07" db="EMBL/GenBank/DDBJ databases">
        <title>Section-level genome sequencing and comparative genomics of Aspergillus sections Usti and Cavernicolus.</title>
        <authorList>
            <consortium name="Lawrence Berkeley National Laboratory"/>
            <person name="Nybo J.L."/>
            <person name="Vesth T.C."/>
            <person name="Theobald S."/>
            <person name="Frisvad J.C."/>
            <person name="Larsen T.O."/>
            <person name="Kjaerboelling I."/>
            <person name="Rothschild-Mancinelli K."/>
            <person name="Lyhne E.K."/>
            <person name="Kogle M.E."/>
            <person name="Barry K."/>
            <person name="Clum A."/>
            <person name="Na H."/>
            <person name="Ledsgaard L."/>
            <person name="Lin J."/>
            <person name="Lipzen A."/>
            <person name="Kuo A."/>
            <person name="Riley R."/>
            <person name="Mondo S."/>
            <person name="Labutti K."/>
            <person name="Haridas S."/>
            <person name="Pangalinan J."/>
            <person name="Salamov A.A."/>
            <person name="Simmons B.A."/>
            <person name="Magnuson J.K."/>
            <person name="Chen J."/>
            <person name="Drula E."/>
            <person name="Henrissat B."/>
            <person name="Wiebenga A."/>
            <person name="Lubbers R.J."/>
            <person name="Gomes A.C."/>
            <person name="Makela M.R."/>
            <person name="Stajich J."/>
            <person name="Grigoriev I.V."/>
            <person name="Mortensen U.H."/>
            <person name="De Vries R.P."/>
            <person name="Baker S.E."/>
            <person name="Andersen M.R."/>
        </authorList>
    </citation>
    <scope>NUCLEOTIDE SEQUENCE [LARGE SCALE GENOMIC DNA]</scope>
    <source>
        <strain evidence="3 4">CBS 123904</strain>
    </source>
</reference>
<name>A0ABR4ITM4_9EURO</name>
<evidence type="ECO:0000313" key="4">
    <source>
        <dbReference type="Proteomes" id="UP001610446"/>
    </source>
</evidence>
<evidence type="ECO:0000313" key="3">
    <source>
        <dbReference type="EMBL" id="KAL2830957.1"/>
    </source>
</evidence>
<gene>
    <name evidence="3" type="ORF">BJY01DRAFT_226836</name>
</gene>
<feature type="region of interest" description="Disordered" evidence="1">
    <location>
        <begin position="1"/>
        <end position="20"/>
    </location>
</feature>
<dbReference type="InterPro" id="IPR052895">
    <property type="entry name" value="HetReg/Transcr_Mod"/>
</dbReference>
<protein>
    <submittedName>
        <fullName evidence="3">Heterokaryon incompatibility protein-domain-containing protein</fullName>
    </submittedName>
</protein>
<comment type="caution">
    <text evidence="3">The sequence shown here is derived from an EMBL/GenBank/DDBJ whole genome shotgun (WGS) entry which is preliminary data.</text>
</comment>
<sequence>MSSIPFSQLTRQAIENDTGDSNAETLRELHLWSNVEKYWPRRLLHIPTMTSLERTGQSTYGAVSEPTYAILSYTWGRWECQKSPAIQIQDTPWKIPGVKPEHFTPVMLQAVLDEVGKEMEYLWIDIACIDQEDQGVKMDEVGQQVSIFARASRTYVWLSHLEPKPLEEHLNDLSDYIVAIIYKEEDDWSVVAPALRRISECFDFLFQDPWFTSLWTLQEATLNKTALILSRDGRPVRRRMFSGDFFLVALNNETSNLLREIAMIERMCPQHIRGVQREIANIRSQCRKAGFQGIHINNPNVQYELVRYRKTTRPEDRIYGITQIYRMKVGQSVESCRSYTLQELRDQFAEALVTLYPAISQLFIHGGDPQPGQSWRITEDCEVPRAFLRVNVNEGAALCKFRVTAAKGVICTGVACSPRDLKLPIDLEETLDIFLDRKVEERLQISPHPYFPLREITGVGVYEAIRNMLDKLSWAFGPDSVIMVPLVFSGGFQLNGMLLRRADTGDYAQWERIGLFTCTKCSNELLSQCAEFCGELV</sequence>
<feature type="domain" description="Heterokaryon incompatibility" evidence="2">
    <location>
        <begin position="68"/>
        <end position="219"/>
    </location>
</feature>
<evidence type="ECO:0000256" key="1">
    <source>
        <dbReference type="SAM" id="MobiDB-lite"/>
    </source>
</evidence>
<accession>A0ABR4ITM4</accession>
<proteinExistence type="predicted"/>
<dbReference type="EMBL" id="JBFXLU010000294">
    <property type="protein sequence ID" value="KAL2830957.1"/>
    <property type="molecule type" value="Genomic_DNA"/>
</dbReference>
<dbReference type="PANTHER" id="PTHR24148:SF64">
    <property type="entry name" value="HETEROKARYON INCOMPATIBILITY DOMAIN-CONTAINING PROTEIN"/>
    <property type="match status" value="1"/>
</dbReference>
<evidence type="ECO:0000259" key="2">
    <source>
        <dbReference type="Pfam" id="PF06985"/>
    </source>
</evidence>
<dbReference type="Proteomes" id="UP001610446">
    <property type="component" value="Unassembled WGS sequence"/>
</dbReference>
<dbReference type="InterPro" id="IPR010730">
    <property type="entry name" value="HET"/>
</dbReference>
<dbReference type="PANTHER" id="PTHR24148">
    <property type="entry name" value="ANKYRIN REPEAT DOMAIN-CONTAINING PROTEIN 39 HOMOLOG-RELATED"/>
    <property type="match status" value="1"/>
</dbReference>
<organism evidence="3 4">
    <name type="scientific">Aspergillus pseudoustus</name>
    <dbReference type="NCBI Taxonomy" id="1810923"/>
    <lineage>
        <taxon>Eukaryota</taxon>
        <taxon>Fungi</taxon>
        <taxon>Dikarya</taxon>
        <taxon>Ascomycota</taxon>
        <taxon>Pezizomycotina</taxon>
        <taxon>Eurotiomycetes</taxon>
        <taxon>Eurotiomycetidae</taxon>
        <taxon>Eurotiales</taxon>
        <taxon>Aspergillaceae</taxon>
        <taxon>Aspergillus</taxon>
        <taxon>Aspergillus subgen. Nidulantes</taxon>
    </lineage>
</organism>
<keyword evidence="4" id="KW-1185">Reference proteome</keyword>
<dbReference type="Pfam" id="PF06985">
    <property type="entry name" value="HET"/>
    <property type="match status" value="1"/>
</dbReference>